<feature type="region of interest" description="Disordered" evidence="5">
    <location>
        <begin position="1381"/>
        <end position="1459"/>
    </location>
</feature>
<feature type="region of interest" description="Disordered" evidence="5">
    <location>
        <begin position="519"/>
        <end position="538"/>
    </location>
</feature>
<dbReference type="PANTHER" id="PTHR22834:SF19">
    <property type="entry name" value="DYNAMIN-BINDING PROTEIN"/>
    <property type="match status" value="1"/>
</dbReference>
<keyword evidence="1 3" id="KW-0728">SH3 domain</keyword>
<dbReference type="Pfam" id="PF03114">
    <property type="entry name" value="BAR"/>
    <property type="match status" value="1"/>
</dbReference>
<dbReference type="Proteomes" id="UP001369086">
    <property type="component" value="Unassembled WGS sequence"/>
</dbReference>
<dbReference type="Pfam" id="PF00018">
    <property type="entry name" value="SH3_1"/>
    <property type="match status" value="1"/>
</dbReference>
<dbReference type="Pfam" id="PF00621">
    <property type="entry name" value="RhoGEF"/>
    <property type="match status" value="1"/>
</dbReference>
<dbReference type="Gene3D" id="1.20.1270.60">
    <property type="entry name" value="Arfaptin homology (AH) domain/BAR domain"/>
    <property type="match status" value="1"/>
</dbReference>
<feature type="compositionally biased region" description="Polar residues" evidence="5">
    <location>
        <begin position="1381"/>
        <end position="1397"/>
    </location>
</feature>
<proteinExistence type="predicted"/>
<evidence type="ECO:0000259" key="6">
    <source>
        <dbReference type="PROSITE" id="PS50002"/>
    </source>
</evidence>
<dbReference type="InterPro" id="IPR036028">
    <property type="entry name" value="SH3-like_dom_sf"/>
</dbReference>
<dbReference type="SUPFAM" id="SSF50044">
    <property type="entry name" value="SH3-domain"/>
    <property type="match status" value="6"/>
</dbReference>
<evidence type="ECO:0000256" key="5">
    <source>
        <dbReference type="SAM" id="MobiDB-lite"/>
    </source>
</evidence>
<feature type="domain" description="SH3" evidence="6">
    <location>
        <begin position="2"/>
        <end position="61"/>
    </location>
</feature>
<dbReference type="CDD" id="cd12141">
    <property type="entry name" value="SH3_DNMBP_C2"/>
    <property type="match status" value="1"/>
</dbReference>
<dbReference type="CDD" id="cd11798">
    <property type="entry name" value="SH3_DNMBP_C1"/>
    <property type="match status" value="1"/>
</dbReference>
<dbReference type="InterPro" id="IPR000219">
    <property type="entry name" value="DH_dom"/>
</dbReference>
<dbReference type="SMART" id="SM00326">
    <property type="entry name" value="SH3"/>
    <property type="match status" value="6"/>
</dbReference>
<feature type="domain" description="SH3" evidence="6">
    <location>
        <begin position="1317"/>
        <end position="1380"/>
    </location>
</feature>
<feature type="region of interest" description="Disordered" evidence="5">
    <location>
        <begin position="599"/>
        <end position="692"/>
    </location>
</feature>
<feature type="domain" description="SH3" evidence="6">
    <location>
        <begin position="66"/>
        <end position="126"/>
    </location>
</feature>
<dbReference type="InterPro" id="IPR035820">
    <property type="entry name" value="DNMBP_SH3_C1"/>
</dbReference>
<organism evidence="9 10">
    <name type="scientific">Huso huso</name>
    <name type="common">Beluga</name>
    <name type="synonym">Acipenser huso</name>
    <dbReference type="NCBI Taxonomy" id="61971"/>
    <lineage>
        <taxon>Eukaryota</taxon>
        <taxon>Metazoa</taxon>
        <taxon>Chordata</taxon>
        <taxon>Craniata</taxon>
        <taxon>Vertebrata</taxon>
        <taxon>Euteleostomi</taxon>
        <taxon>Actinopterygii</taxon>
        <taxon>Chondrostei</taxon>
        <taxon>Acipenseriformes</taxon>
        <taxon>Acipenseridae</taxon>
        <taxon>Huso</taxon>
    </lineage>
</organism>
<feature type="compositionally biased region" description="Polar residues" evidence="5">
    <location>
        <begin position="599"/>
        <end position="613"/>
    </location>
</feature>
<feature type="compositionally biased region" description="Polar residues" evidence="5">
    <location>
        <begin position="1404"/>
        <end position="1418"/>
    </location>
</feature>
<evidence type="ECO:0000256" key="3">
    <source>
        <dbReference type="PROSITE-ProRule" id="PRU00192"/>
    </source>
</evidence>
<evidence type="ECO:0000259" key="8">
    <source>
        <dbReference type="PROSITE" id="PS51021"/>
    </source>
</evidence>
<dbReference type="InterPro" id="IPR001452">
    <property type="entry name" value="SH3_domain"/>
</dbReference>
<keyword evidence="4" id="KW-0175">Coiled coil</keyword>
<dbReference type="InterPro" id="IPR035899">
    <property type="entry name" value="DBL_dom_sf"/>
</dbReference>
<evidence type="ECO:0000256" key="2">
    <source>
        <dbReference type="ARBA" id="ARBA00022658"/>
    </source>
</evidence>
<dbReference type="PROSITE" id="PS51021">
    <property type="entry name" value="BAR"/>
    <property type="match status" value="1"/>
</dbReference>
<accession>A0ABR0ZRV9</accession>
<evidence type="ECO:0000313" key="9">
    <source>
        <dbReference type="EMBL" id="KAK6487276.1"/>
    </source>
</evidence>
<dbReference type="PROSITE" id="PS50010">
    <property type="entry name" value="DH_2"/>
    <property type="match status" value="1"/>
</dbReference>
<gene>
    <name evidence="9" type="ORF">HHUSO_G8409</name>
</gene>
<dbReference type="InterPro" id="IPR051492">
    <property type="entry name" value="Dynamin-Rho_GEF"/>
</dbReference>
<dbReference type="CDD" id="cd11796">
    <property type="entry name" value="SH3_DNMBP_N3"/>
    <property type="match status" value="1"/>
</dbReference>
<dbReference type="SMART" id="SM00325">
    <property type="entry name" value="RhoGEF"/>
    <property type="match status" value="1"/>
</dbReference>
<dbReference type="InterPro" id="IPR035819">
    <property type="entry name" value="DNMBP_SH3_N3"/>
</dbReference>
<dbReference type="EMBL" id="JAHFZB010000007">
    <property type="protein sequence ID" value="KAK6487276.1"/>
    <property type="molecule type" value="Genomic_DNA"/>
</dbReference>
<feature type="domain" description="SH3" evidence="6">
    <location>
        <begin position="235"/>
        <end position="294"/>
    </location>
</feature>
<feature type="domain" description="SH3" evidence="6">
    <location>
        <begin position="1540"/>
        <end position="1603"/>
    </location>
</feature>
<feature type="coiled-coil region" evidence="4">
    <location>
        <begin position="730"/>
        <end position="787"/>
    </location>
</feature>
<feature type="compositionally biased region" description="Low complexity" evidence="5">
    <location>
        <begin position="1419"/>
        <end position="1432"/>
    </location>
</feature>
<dbReference type="Gene3D" id="1.20.900.10">
    <property type="entry name" value="Dbl homology (DH) domain"/>
    <property type="match status" value="1"/>
</dbReference>
<protein>
    <submittedName>
        <fullName evidence="9">Dynamin-binding protein-like isoform X1</fullName>
    </submittedName>
</protein>
<dbReference type="InterPro" id="IPR004148">
    <property type="entry name" value="BAR_dom"/>
</dbReference>
<feature type="domain" description="BAR" evidence="8">
    <location>
        <begin position="1040"/>
        <end position="1249"/>
    </location>
</feature>
<dbReference type="CDD" id="cd00160">
    <property type="entry name" value="RhoGEF"/>
    <property type="match status" value="1"/>
</dbReference>
<dbReference type="SUPFAM" id="SSF103657">
    <property type="entry name" value="BAR/IMD domain-like"/>
    <property type="match status" value="1"/>
</dbReference>
<comment type="caution">
    <text evidence="9">The sequence shown here is derived from an EMBL/GenBank/DDBJ whole genome shotgun (WGS) entry which is preliminary data.</text>
</comment>
<name>A0ABR0ZRV9_HUSHU</name>
<feature type="compositionally biased region" description="Polar residues" evidence="5">
    <location>
        <begin position="369"/>
        <end position="378"/>
    </location>
</feature>
<keyword evidence="2" id="KW-0344">Guanine-nucleotide releasing factor</keyword>
<evidence type="ECO:0000313" key="10">
    <source>
        <dbReference type="Proteomes" id="UP001369086"/>
    </source>
</evidence>
<sequence length="1604" mass="180250">MESGTVVRALFQFRPSVSEELPLFPGDVIEVLGVVDDFWLLGSKCGVSGQFPSTFVEAVTIPSTKQDEKLYVCINDFNALDVGKLPIKTGDVVVVEGSVDSNWLKGRSSWGSKGIFPLSCVKELHLSSSSRKMSKRSVSEVPSYALGQARALLGLSAQLEEELDFIEGDIITIIRIPEPGWFEGELEGRRGIFPEGFVELLGPLQVAEDRACQDDYDNYGESDVTAEISLGSEEGAGVYGVALYQFKSIEPEELDFDVGERIQILGTLEDGWLEGKVSGRRGIFPHRFVKIEDQDIEPEHEEPSSRNNGDYEMYYNNNDVYHWRGQEEHAHLRDVDFFNGQPARDTSTVMAKPKPVSSSTKPGHEFRRNQTQSSSKISGINKGTKYSREETATDSYKGNSRTSPSSLVSSKPVLPPRPSLHSLSNRLYCSVSDVSTGHTADNTDTEVPPAPATRTLSLTAKNGSRDSKAQIQSLHCSWSKDCERPSNGKNTVFQDLDSLVEDPKQKKKPCFVSVGDYDPLHGRGNHDPTAGSRKTEFSGLPGSITLDSFASSGADLDSKLSEQLAQFEKSLPGAIFGEHKKISRHFSILDYSSENDIMRGSPNSLDQQEATSSLERRKALRPPPPRPRFLKSAAAQAAAADSEDEPHAPAESGSSQSLFSFKPSRPAPLPPQLTPRRDAGSPKPPQQTDVYQNTCSDDRDVFAEEEELQNQSECGLMETEQDHYSLLLRLQEVERDIEIYTKTTDELRLMLDEQDDEAIKAQTLENLGFCTSNIETLTKELQQLREMTLLTADPASLESMPITAPSADPEQRMMEKRSKVIEELLQTEKDYIKDMQMCVQEIIHPLQRKQVQNIDFDGLFGNVQMVIDLSTRLLKDLQDTVSIGSVFVEYKTELEEVYKIYCQNHNDAIALLEAYEKDESIQNHILECLEKLRAVYREWGKTNYINLGSFVIKPVQRVMRYPLLLVELLNTTPESHPDKRLLAQAVDCVKEMNVNINEYKRRKDLVVKYRKGEEATLIDKISKLSMHSIVKKTNRVSSHLKHLTGFSPQIKDEVFDEVDKRFRVQERLIKSFIRDLSLYLQHIRESASVNVLSAISFSDIYSDRTQTDLESFQKAHRCISDQRFTGFKERTESLVIAPLNQLLTMFAGPHKLIQKRFDKLLDYNNCKERAEKMKDKKTVEELQSARNNYEALTAQLLDELPKFHSGAQELFTSCVHSFAGAHKEFVWVTLGELKPLLQLSGVISTDGNIISLFQEQHSRVLQQLQCFSFFPESLPTVRKAFERKSLEPQSSRKQLAGPPNYVLQTEEHRAALLSRYPPEQLCQAERNFNAAQDLDVSVLEGDIVGVIKQQDPMGSQNRWLIDNGVTKGFVYSSFLKPYNPRRSQSDVSIGSHSSNESGYGGSSPVFSRQNSNSTLTFNSDTTSVTLSTLQSQKSCQDSGTSPQSNPPEGCSSKHSNSRETTLPLWTQSNHKDLSDSASETDSCSSLKSVRTDFAQRSSQVEMFSQSDVAFGSVMRRNGDSALRTVYFPSDTTPENESDPEGNQIYYAIYSFDARCVNELTICAHQRVKIIEFHDMNGNKEWWLGEVEGRRGYVPSNYIRKTEYT</sequence>
<feature type="compositionally biased region" description="Low complexity" evidence="5">
    <location>
        <begin position="400"/>
        <end position="412"/>
    </location>
</feature>
<reference evidence="9 10" key="1">
    <citation type="submission" date="2021-05" db="EMBL/GenBank/DDBJ databases">
        <authorList>
            <person name="Zahm M."/>
            <person name="Klopp C."/>
            <person name="Cabau C."/>
            <person name="Kuhl H."/>
            <person name="Suciu R."/>
            <person name="Ciorpac M."/>
            <person name="Holostenco D."/>
            <person name="Gessner J."/>
            <person name="Wuertz S."/>
            <person name="Hohne C."/>
            <person name="Stock M."/>
            <person name="Gislard M."/>
            <person name="Lluch J."/>
            <person name="Milhes M."/>
            <person name="Lampietro C."/>
            <person name="Lopez Roques C."/>
            <person name="Donnadieu C."/>
            <person name="Du K."/>
            <person name="Schartl M."/>
            <person name="Guiguen Y."/>
        </authorList>
    </citation>
    <scope>NUCLEOTIDE SEQUENCE [LARGE SCALE GENOMIC DNA]</scope>
    <source>
        <strain evidence="9">Hh-F2</strain>
        <tissue evidence="9">Blood</tissue>
    </source>
</reference>
<keyword evidence="10" id="KW-1185">Reference proteome</keyword>
<feature type="domain" description="DH" evidence="7">
    <location>
        <begin position="816"/>
        <end position="999"/>
    </location>
</feature>
<dbReference type="SUPFAM" id="SSF48065">
    <property type="entry name" value="DBL homology domain (DH-domain)"/>
    <property type="match status" value="1"/>
</dbReference>
<dbReference type="SMART" id="SM00721">
    <property type="entry name" value="BAR"/>
    <property type="match status" value="1"/>
</dbReference>
<evidence type="ECO:0000259" key="7">
    <source>
        <dbReference type="PROSITE" id="PS50010"/>
    </source>
</evidence>
<dbReference type="PRINTS" id="PR00499">
    <property type="entry name" value="P67PHOX"/>
</dbReference>
<feature type="compositionally biased region" description="Polar residues" evidence="5">
    <location>
        <begin position="1433"/>
        <end position="1443"/>
    </location>
</feature>
<feature type="region of interest" description="Disordered" evidence="5">
    <location>
        <begin position="338"/>
        <end position="422"/>
    </location>
</feature>
<dbReference type="Pfam" id="PF14604">
    <property type="entry name" value="SH3_9"/>
    <property type="match status" value="3"/>
</dbReference>
<dbReference type="Gene3D" id="2.30.30.40">
    <property type="entry name" value="SH3 Domains"/>
    <property type="match status" value="6"/>
</dbReference>
<dbReference type="PANTHER" id="PTHR22834">
    <property type="entry name" value="NUCLEAR FUSION PROTEIN FUS2"/>
    <property type="match status" value="1"/>
</dbReference>
<dbReference type="InterPro" id="IPR027267">
    <property type="entry name" value="AH/BAR_dom_sf"/>
</dbReference>
<dbReference type="PROSITE" id="PS50002">
    <property type="entry name" value="SH3"/>
    <property type="match status" value="6"/>
</dbReference>
<dbReference type="CDD" id="cd07589">
    <property type="entry name" value="BAR_DNMBP"/>
    <property type="match status" value="1"/>
</dbReference>
<dbReference type="Pfam" id="PF07653">
    <property type="entry name" value="SH3_2"/>
    <property type="match status" value="1"/>
</dbReference>
<evidence type="ECO:0000256" key="4">
    <source>
        <dbReference type="SAM" id="Coils"/>
    </source>
</evidence>
<feature type="domain" description="SH3" evidence="6">
    <location>
        <begin position="144"/>
        <end position="203"/>
    </location>
</feature>
<evidence type="ECO:0000256" key="1">
    <source>
        <dbReference type="ARBA" id="ARBA00022443"/>
    </source>
</evidence>